<organism evidence="2 3">
    <name type="scientific">Gigaspora margarita</name>
    <dbReference type="NCBI Taxonomy" id="4874"/>
    <lineage>
        <taxon>Eukaryota</taxon>
        <taxon>Fungi</taxon>
        <taxon>Fungi incertae sedis</taxon>
        <taxon>Mucoromycota</taxon>
        <taxon>Glomeromycotina</taxon>
        <taxon>Glomeromycetes</taxon>
        <taxon>Diversisporales</taxon>
        <taxon>Gigasporaceae</taxon>
        <taxon>Gigaspora</taxon>
    </lineage>
</organism>
<dbReference type="InterPro" id="IPR043504">
    <property type="entry name" value="Peptidase_S1_PA_chymotrypsin"/>
</dbReference>
<gene>
    <name evidence="2" type="ORF">GMARGA_LOCUS14378</name>
</gene>
<dbReference type="InterPro" id="IPR009003">
    <property type="entry name" value="Peptidase_S1_PA"/>
</dbReference>
<evidence type="ECO:0000313" key="2">
    <source>
        <dbReference type="EMBL" id="CAG8730770.1"/>
    </source>
</evidence>
<evidence type="ECO:0000313" key="3">
    <source>
        <dbReference type="Proteomes" id="UP000789901"/>
    </source>
</evidence>
<proteinExistence type="predicted"/>
<dbReference type="Gene3D" id="2.40.10.10">
    <property type="entry name" value="Trypsin-like serine proteases"/>
    <property type="match status" value="4"/>
</dbReference>
<dbReference type="SUPFAM" id="SSF50494">
    <property type="entry name" value="Trypsin-like serine proteases"/>
    <property type="match status" value="1"/>
</dbReference>
<accession>A0ABN7V4S1</accession>
<dbReference type="EMBL" id="CAJVQB010009505">
    <property type="protein sequence ID" value="CAG8730770.1"/>
    <property type="molecule type" value="Genomic_DNA"/>
</dbReference>
<protein>
    <submittedName>
        <fullName evidence="2">43556_t:CDS:1</fullName>
    </submittedName>
</protein>
<feature type="chain" id="PRO_5045120939" evidence="1">
    <location>
        <begin position="23"/>
        <end position="472"/>
    </location>
</feature>
<comment type="caution">
    <text evidence="2">The sequence shown here is derived from an EMBL/GenBank/DDBJ whole genome shotgun (WGS) entry which is preliminary data.</text>
</comment>
<evidence type="ECO:0000256" key="1">
    <source>
        <dbReference type="SAM" id="SignalP"/>
    </source>
</evidence>
<keyword evidence="1" id="KW-0732">Signal</keyword>
<sequence>MKISSKKIIPLFILSLLGSGSGEKDPDESDLVFFAGYPISFENQKNCTAAFIANKQGIGFITSAQCCVKNNCNFFPNQSADNVYAIEDDGNVTLIGAVYDMMFGNNGLDYVFVTSILIDWDNIPYTTGLTSDNDTISELYPITSYLTLNETGHKVCTYGAKNGYLCGLLQAINVEITVPNPWNGSLTNLSVNEVYFFGEKEFENEDIGGPVYIQIDNNGTTIAQALGHITQTGHRHFYYTPIEKVLSAGIIELTTSQQDNATDVTEVKTLEWNDTLNIMDSKNKVGRPNYIYAGSRIYVQISNTQSSFSCTAGFPVIKPNGIKGILTAGHCVYKNNDPDVYTIVDGKLEDIGDATKVAVGDRDGNEYAFIELHTWIWGDPTACAVKPDRNGILQFVPITSLYTPKLGERVCGFGSFNGYICGKIVAVDVTAEFTRSEGLPNYVAKSLYKVDTGKKGFGEGDSGGPIFTSEGL</sequence>
<keyword evidence="3" id="KW-1185">Reference proteome</keyword>
<dbReference type="CDD" id="cd21112">
    <property type="entry name" value="alphaLP-like"/>
    <property type="match status" value="1"/>
</dbReference>
<name>A0ABN7V4S1_GIGMA</name>
<feature type="signal peptide" evidence="1">
    <location>
        <begin position="1"/>
        <end position="22"/>
    </location>
</feature>
<dbReference type="Proteomes" id="UP000789901">
    <property type="component" value="Unassembled WGS sequence"/>
</dbReference>
<reference evidence="2 3" key="1">
    <citation type="submission" date="2021-06" db="EMBL/GenBank/DDBJ databases">
        <authorList>
            <person name="Kallberg Y."/>
            <person name="Tangrot J."/>
            <person name="Rosling A."/>
        </authorList>
    </citation>
    <scope>NUCLEOTIDE SEQUENCE [LARGE SCALE GENOMIC DNA]</scope>
    <source>
        <strain evidence="2 3">120-4 pot B 10/14</strain>
    </source>
</reference>